<dbReference type="InterPro" id="IPR052155">
    <property type="entry name" value="Biofilm_reg_signaling"/>
</dbReference>
<dbReference type="InterPro" id="IPR001610">
    <property type="entry name" value="PAC"/>
</dbReference>
<evidence type="ECO:0000259" key="4">
    <source>
        <dbReference type="PROSITE" id="PS50883"/>
    </source>
</evidence>
<dbReference type="GO" id="GO:0000160">
    <property type="term" value="P:phosphorelay signal transduction system"/>
    <property type="evidence" value="ECO:0007669"/>
    <property type="project" value="InterPro"/>
</dbReference>
<dbReference type="SMART" id="SM00448">
    <property type="entry name" value="REC"/>
    <property type="match status" value="1"/>
</dbReference>
<evidence type="ECO:0000259" key="2">
    <source>
        <dbReference type="PROSITE" id="PS50110"/>
    </source>
</evidence>
<dbReference type="Gene3D" id="3.30.450.20">
    <property type="entry name" value="PAS domain"/>
    <property type="match status" value="1"/>
</dbReference>
<proteinExistence type="predicted"/>
<dbReference type="InterPro" id="IPR000160">
    <property type="entry name" value="GGDEF_dom"/>
</dbReference>
<keyword evidence="7" id="KW-1185">Reference proteome</keyword>
<name>A0A8S8XC70_9PROT</name>
<feature type="domain" description="PAS" evidence="3">
    <location>
        <begin position="141"/>
        <end position="206"/>
    </location>
</feature>
<dbReference type="EMBL" id="BOPV01000001">
    <property type="protein sequence ID" value="GIL38895.1"/>
    <property type="molecule type" value="Genomic_DNA"/>
</dbReference>
<protein>
    <submittedName>
        <fullName evidence="6">Two-component system response regulator</fullName>
    </submittedName>
</protein>
<dbReference type="Gene3D" id="3.20.20.450">
    <property type="entry name" value="EAL domain"/>
    <property type="match status" value="1"/>
</dbReference>
<keyword evidence="1" id="KW-0597">Phosphoprotein</keyword>
<dbReference type="Gene3D" id="3.30.70.270">
    <property type="match status" value="1"/>
</dbReference>
<dbReference type="SMART" id="SM00267">
    <property type="entry name" value="GGDEF"/>
    <property type="match status" value="1"/>
</dbReference>
<dbReference type="CDD" id="cd01948">
    <property type="entry name" value="EAL"/>
    <property type="match status" value="1"/>
</dbReference>
<dbReference type="PROSITE" id="PS50883">
    <property type="entry name" value="EAL"/>
    <property type="match status" value="1"/>
</dbReference>
<sequence>MNFQPSVAARPGRILVVDDNGDNRTVLTRRLERRGYGVSEAVDGASALLQVAAGGIELVLLDVNMPEMSGLEVLAELRRTYNPVELPVIMVTANSHGDDILRAIQADANDYVVKPVEFEPLLRRIETHLARRRVEAALRISEERFALALRGSMVGVWEWDRDSDAVYFAPGLKGLIGYAEDEGPSTFNDWLDLAHPDDRARLESVLLSADHELQSLLFEYRVRHSRGGYRWMRVRGNAYGVTRDDPGRVVGFQVDISDRKLVDPATGLPNRLQLLDALETALAAEPRLAVALINIDRFRLINESLGTQGGDALLKLVAERLQTAVRPTDLLTCLGGDEFALLARNVQTDGDMRDIVDGLQARFSSPIELDGHELHVSLRVGAVLAGPEHRLAGDLLHHADLAQRQAKLRPDARLAFAVTPTRGAALARLQLENQLHRAVARGEFVAVFQPIVALATGRTVGFEALARWHHPERGEIAPGGFIPVAEETGIIGAIDDCVLGIACREAATWSGAQFVTVNVSGRRFADPSLIAVIDAKLAAARLDPGRLKLEITESTIMTDAAAAANTVRSIAARGIGVAIDDFGTGYSSLAYLHRFDANTLKIDSSFVKAMSASEQGMEIARTIVMLARNLRMSVVAEGVETEAQRNTLLSLGCEYGQGYYFARPLSAEAARDLVSREAA</sequence>
<dbReference type="InterPro" id="IPR043128">
    <property type="entry name" value="Rev_trsase/Diguanyl_cyclase"/>
</dbReference>
<evidence type="ECO:0000259" key="5">
    <source>
        <dbReference type="PROSITE" id="PS50887"/>
    </source>
</evidence>
<dbReference type="Pfam" id="PF00072">
    <property type="entry name" value="Response_reg"/>
    <property type="match status" value="1"/>
</dbReference>
<dbReference type="InterPro" id="IPR029787">
    <property type="entry name" value="Nucleotide_cyclase"/>
</dbReference>
<dbReference type="Pfam" id="PF00563">
    <property type="entry name" value="EAL"/>
    <property type="match status" value="1"/>
</dbReference>
<gene>
    <name evidence="6" type="ORF">TMPK1_11320</name>
</gene>
<organism evidence="6 7">
    <name type="scientific">Roseiterribacter gracilis</name>
    <dbReference type="NCBI Taxonomy" id="2812848"/>
    <lineage>
        <taxon>Bacteria</taxon>
        <taxon>Pseudomonadati</taxon>
        <taxon>Pseudomonadota</taxon>
        <taxon>Alphaproteobacteria</taxon>
        <taxon>Rhodospirillales</taxon>
        <taxon>Roseiterribacteraceae</taxon>
        <taxon>Roseiterribacter</taxon>
    </lineage>
</organism>
<dbReference type="SMART" id="SM00091">
    <property type="entry name" value="PAS"/>
    <property type="match status" value="1"/>
</dbReference>
<dbReference type="RefSeq" id="WP_420241971.1">
    <property type="nucleotide sequence ID" value="NZ_BOPV01000001.1"/>
</dbReference>
<feature type="domain" description="Response regulatory" evidence="2">
    <location>
        <begin position="13"/>
        <end position="129"/>
    </location>
</feature>
<evidence type="ECO:0000313" key="6">
    <source>
        <dbReference type="EMBL" id="GIL38895.1"/>
    </source>
</evidence>
<dbReference type="SMART" id="SM00086">
    <property type="entry name" value="PAC"/>
    <property type="match status" value="1"/>
</dbReference>
<dbReference type="SUPFAM" id="SSF55785">
    <property type="entry name" value="PYP-like sensor domain (PAS domain)"/>
    <property type="match status" value="1"/>
</dbReference>
<dbReference type="PANTHER" id="PTHR44757">
    <property type="entry name" value="DIGUANYLATE CYCLASE DGCP"/>
    <property type="match status" value="1"/>
</dbReference>
<dbReference type="Gene3D" id="3.40.50.2300">
    <property type="match status" value="1"/>
</dbReference>
<dbReference type="Pfam" id="PF00990">
    <property type="entry name" value="GGDEF"/>
    <property type="match status" value="1"/>
</dbReference>
<accession>A0A8S8XC70</accession>
<dbReference type="AlphaFoldDB" id="A0A8S8XC70"/>
<dbReference type="SUPFAM" id="SSF55073">
    <property type="entry name" value="Nucleotide cyclase"/>
    <property type="match status" value="1"/>
</dbReference>
<dbReference type="InterPro" id="IPR001789">
    <property type="entry name" value="Sig_transdc_resp-reg_receiver"/>
</dbReference>
<dbReference type="Proteomes" id="UP000681075">
    <property type="component" value="Unassembled WGS sequence"/>
</dbReference>
<dbReference type="InterPro" id="IPR013655">
    <property type="entry name" value="PAS_fold_3"/>
</dbReference>
<feature type="domain" description="GGDEF" evidence="5">
    <location>
        <begin position="286"/>
        <end position="421"/>
    </location>
</feature>
<evidence type="ECO:0000259" key="3">
    <source>
        <dbReference type="PROSITE" id="PS50112"/>
    </source>
</evidence>
<evidence type="ECO:0000313" key="7">
    <source>
        <dbReference type="Proteomes" id="UP000681075"/>
    </source>
</evidence>
<dbReference type="CDD" id="cd00130">
    <property type="entry name" value="PAS"/>
    <property type="match status" value="1"/>
</dbReference>
<dbReference type="CDD" id="cd01949">
    <property type="entry name" value="GGDEF"/>
    <property type="match status" value="1"/>
</dbReference>
<dbReference type="PANTHER" id="PTHR44757:SF2">
    <property type="entry name" value="BIOFILM ARCHITECTURE MAINTENANCE PROTEIN MBAA"/>
    <property type="match status" value="1"/>
</dbReference>
<dbReference type="InterPro" id="IPR011006">
    <property type="entry name" value="CheY-like_superfamily"/>
</dbReference>
<dbReference type="SUPFAM" id="SSF141868">
    <property type="entry name" value="EAL domain-like"/>
    <property type="match status" value="1"/>
</dbReference>
<feature type="modified residue" description="4-aspartylphosphate" evidence="1">
    <location>
        <position position="62"/>
    </location>
</feature>
<dbReference type="SMART" id="SM00052">
    <property type="entry name" value="EAL"/>
    <property type="match status" value="1"/>
</dbReference>
<dbReference type="Pfam" id="PF08447">
    <property type="entry name" value="PAS_3"/>
    <property type="match status" value="1"/>
</dbReference>
<dbReference type="PROSITE" id="PS50110">
    <property type="entry name" value="RESPONSE_REGULATORY"/>
    <property type="match status" value="1"/>
</dbReference>
<evidence type="ECO:0000256" key="1">
    <source>
        <dbReference type="PROSITE-ProRule" id="PRU00169"/>
    </source>
</evidence>
<reference evidence="6" key="1">
    <citation type="submission" date="2021-02" db="EMBL/GenBank/DDBJ databases">
        <title>Genome sequence of Rhodospirillales sp. strain TMPK1 isolated from soil.</title>
        <authorList>
            <person name="Nakai R."/>
            <person name="Kusada H."/>
            <person name="Tamaki H."/>
        </authorList>
    </citation>
    <scope>NUCLEOTIDE SEQUENCE</scope>
    <source>
        <strain evidence="6">TMPK1</strain>
    </source>
</reference>
<dbReference type="PROSITE" id="PS50887">
    <property type="entry name" value="GGDEF"/>
    <property type="match status" value="1"/>
</dbReference>
<dbReference type="PROSITE" id="PS50112">
    <property type="entry name" value="PAS"/>
    <property type="match status" value="1"/>
</dbReference>
<dbReference type="SUPFAM" id="SSF52172">
    <property type="entry name" value="CheY-like"/>
    <property type="match status" value="1"/>
</dbReference>
<dbReference type="InterPro" id="IPR035919">
    <property type="entry name" value="EAL_sf"/>
</dbReference>
<dbReference type="InterPro" id="IPR001633">
    <property type="entry name" value="EAL_dom"/>
</dbReference>
<dbReference type="NCBIfam" id="TIGR00229">
    <property type="entry name" value="sensory_box"/>
    <property type="match status" value="1"/>
</dbReference>
<dbReference type="InterPro" id="IPR035965">
    <property type="entry name" value="PAS-like_dom_sf"/>
</dbReference>
<dbReference type="NCBIfam" id="TIGR00254">
    <property type="entry name" value="GGDEF"/>
    <property type="match status" value="1"/>
</dbReference>
<feature type="domain" description="EAL" evidence="4">
    <location>
        <begin position="428"/>
        <end position="678"/>
    </location>
</feature>
<comment type="caution">
    <text evidence="6">The sequence shown here is derived from an EMBL/GenBank/DDBJ whole genome shotgun (WGS) entry which is preliminary data.</text>
</comment>
<dbReference type="InterPro" id="IPR000014">
    <property type="entry name" value="PAS"/>
</dbReference>